<reference evidence="2" key="1">
    <citation type="journal article" date="2012" name="Nat. Biotechnol.">
        <title>Reference genome sequence of the model plant Setaria.</title>
        <authorList>
            <person name="Bennetzen J.L."/>
            <person name="Schmutz J."/>
            <person name="Wang H."/>
            <person name="Percifield R."/>
            <person name="Hawkins J."/>
            <person name="Pontaroli A.C."/>
            <person name="Estep M."/>
            <person name="Feng L."/>
            <person name="Vaughn J.N."/>
            <person name="Grimwood J."/>
            <person name="Jenkins J."/>
            <person name="Barry K."/>
            <person name="Lindquist E."/>
            <person name="Hellsten U."/>
            <person name="Deshpande S."/>
            <person name="Wang X."/>
            <person name="Wu X."/>
            <person name="Mitros T."/>
            <person name="Triplett J."/>
            <person name="Yang X."/>
            <person name="Ye C.Y."/>
            <person name="Mauro-Herrera M."/>
            <person name="Wang L."/>
            <person name="Li P."/>
            <person name="Sharma M."/>
            <person name="Sharma R."/>
            <person name="Ronald P.C."/>
            <person name="Panaud O."/>
            <person name="Kellogg E.A."/>
            <person name="Brutnell T.P."/>
            <person name="Doust A.N."/>
            <person name="Tuskan G.A."/>
            <person name="Rokhsar D."/>
            <person name="Devos K.M."/>
        </authorList>
    </citation>
    <scope>NUCLEOTIDE SEQUENCE [LARGE SCALE GENOMIC DNA]</scope>
    <source>
        <strain evidence="2">cv. Yugu1</strain>
    </source>
</reference>
<dbReference type="EnsemblPlants" id="KQL03526">
    <property type="protein sequence ID" value="KQL03526"/>
    <property type="gene ID" value="SETIT_003712mg"/>
</dbReference>
<dbReference type="EMBL" id="AGNK02002769">
    <property type="status" value="NOT_ANNOTATED_CDS"/>
    <property type="molecule type" value="Genomic_DNA"/>
</dbReference>
<dbReference type="HOGENOM" id="CLU_3110005_0_0_1"/>
<reference evidence="1" key="2">
    <citation type="submission" date="2018-08" db="UniProtKB">
        <authorList>
            <consortium name="EnsemblPlants"/>
        </authorList>
    </citation>
    <scope>IDENTIFICATION</scope>
    <source>
        <strain evidence="1">Yugu1</strain>
    </source>
</reference>
<dbReference type="Gramene" id="KQL03526">
    <property type="protein sequence ID" value="KQL03526"/>
    <property type="gene ID" value="SETIT_003712mg"/>
</dbReference>
<dbReference type="InParanoid" id="K3XP89"/>
<dbReference type="AlphaFoldDB" id="K3XP89"/>
<sequence>MHLKFSIELQFPPCHNVAIYKIIINQLLQQIASSLIKRVNTILAMAPLSLS</sequence>
<evidence type="ECO:0000313" key="2">
    <source>
        <dbReference type="Proteomes" id="UP000004995"/>
    </source>
</evidence>
<protein>
    <submittedName>
        <fullName evidence="1">Uncharacterized protein</fullName>
    </submittedName>
</protein>
<evidence type="ECO:0000313" key="1">
    <source>
        <dbReference type="EnsemblPlants" id="KQL03526"/>
    </source>
</evidence>
<name>K3XP89_SETIT</name>
<proteinExistence type="predicted"/>
<keyword evidence="2" id="KW-1185">Reference proteome</keyword>
<organism evidence="1 2">
    <name type="scientific">Setaria italica</name>
    <name type="common">Foxtail millet</name>
    <name type="synonym">Panicum italicum</name>
    <dbReference type="NCBI Taxonomy" id="4555"/>
    <lineage>
        <taxon>Eukaryota</taxon>
        <taxon>Viridiplantae</taxon>
        <taxon>Streptophyta</taxon>
        <taxon>Embryophyta</taxon>
        <taxon>Tracheophyta</taxon>
        <taxon>Spermatophyta</taxon>
        <taxon>Magnoliopsida</taxon>
        <taxon>Liliopsida</taxon>
        <taxon>Poales</taxon>
        <taxon>Poaceae</taxon>
        <taxon>PACMAD clade</taxon>
        <taxon>Panicoideae</taxon>
        <taxon>Panicodae</taxon>
        <taxon>Paniceae</taxon>
        <taxon>Cenchrinae</taxon>
        <taxon>Setaria</taxon>
    </lineage>
</organism>
<accession>K3XP89</accession>
<dbReference type="Proteomes" id="UP000004995">
    <property type="component" value="Unassembled WGS sequence"/>
</dbReference>